<dbReference type="AlphaFoldDB" id="A0A7J7HW13"/>
<sequence length="135" mass="14361">MKKSRPCTQAFFHGDNDTTTASATATPLSSSIVSLSNMSMAYTSTSSSNDGRLFENRSCKCGKEAAVQISDSEKSKEALLPSVGMASAITLHGGRLLPNMAMHQISNGGLILFIGRMKMRGGMILTETMNHSVLV</sequence>
<keyword evidence="2" id="KW-1185">Reference proteome</keyword>
<evidence type="ECO:0000313" key="2">
    <source>
        <dbReference type="Proteomes" id="UP000593564"/>
    </source>
</evidence>
<reference evidence="2" key="1">
    <citation type="journal article" date="2020" name="Nat. Commun.">
        <title>Genome assembly of wild tea tree DASZ reveals pedigree and selection history of tea varieties.</title>
        <authorList>
            <person name="Zhang W."/>
            <person name="Zhang Y."/>
            <person name="Qiu H."/>
            <person name="Guo Y."/>
            <person name="Wan H."/>
            <person name="Zhang X."/>
            <person name="Scossa F."/>
            <person name="Alseekh S."/>
            <person name="Zhang Q."/>
            <person name="Wang P."/>
            <person name="Xu L."/>
            <person name="Schmidt M.H."/>
            <person name="Jia X."/>
            <person name="Li D."/>
            <person name="Zhu A."/>
            <person name="Guo F."/>
            <person name="Chen W."/>
            <person name="Ni D."/>
            <person name="Usadel B."/>
            <person name="Fernie A.R."/>
            <person name="Wen W."/>
        </authorList>
    </citation>
    <scope>NUCLEOTIDE SEQUENCE [LARGE SCALE GENOMIC DNA]</scope>
    <source>
        <strain evidence="2">cv. G240</strain>
    </source>
</reference>
<comment type="caution">
    <text evidence="1">The sequence shown here is derived from an EMBL/GenBank/DDBJ whole genome shotgun (WGS) entry which is preliminary data.</text>
</comment>
<dbReference type="Proteomes" id="UP000593564">
    <property type="component" value="Unassembled WGS sequence"/>
</dbReference>
<name>A0A7J7HW13_CAMSI</name>
<gene>
    <name evidence="1" type="ORF">HYC85_003832</name>
</gene>
<accession>A0A7J7HW13</accession>
<organism evidence="1 2">
    <name type="scientific">Camellia sinensis</name>
    <name type="common">Tea plant</name>
    <name type="synonym">Thea sinensis</name>
    <dbReference type="NCBI Taxonomy" id="4442"/>
    <lineage>
        <taxon>Eukaryota</taxon>
        <taxon>Viridiplantae</taxon>
        <taxon>Streptophyta</taxon>
        <taxon>Embryophyta</taxon>
        <taxon>Tracheophyta</taxon>
        <taxon>Spermatophyta</taxon>
        <taxon>Magnoliopsida</taxon>
        <taxon>eudicotyledons</taxon>
        <taxon>Gunneridae</taxon>
        <taxon>Pentapetalae</taxon>
        <taxon>asterids</taxon>
        <taxon>Ericales</taxon>
        <taxon>Theaceae</taxon>
        <taxon>Camellia</taxon>
    </lineage>
</organism>
<reference evidence="1 2" key="2">
    <citation type="submission" date="2020-07" db="EMBL/GenBank/DDBJ databases">
        <title>Genome assembly of wild tea tree DASZ reveals pedigree and selection history of tea varieties.</title>
        <authorList>
            <person name="Zhang W."/>
        </authorList>
    </citation>
    <scope>NUCLEOTIDE SEQUENCE [LARGE SCALE GENOMIC DNA]</scope>
    <source>
        <strain evidence="2">cv. G240</strain>
        <tissue evidence="1">Leaf</tissue>
    </source>
</reference>
<proteinExistence type="predicted"/>
<evidence type="ECO:0000313" key="1">
    <source>
        <dbReference type="EMBL" id="KAF5956607.1"/>
    </source>
</evidence>
<protein>
    <submittedName>
        <fullName evidence="1">Uncharacterized protein</fullName>
    </submittedName>
</protein>
<dbReference type="EMBL" id="JACBKZ010000002">
    <property type="protein sequence ID" value="KAF5956607.1"/>
    <property type="molecule type" value="Genomic_DNA"/>
</dbReference>